<comment type="subunit">
    <text evidence="2 4">Homodimer.</text>
</comment>
<evidence type="ECO:0000256" key="4">
    <source>
        <dbReference type="RuleBase" id="RU363099"/>
    </source>
</evidence>
<name>A0AAE1R309_9SOLA</name>
<keyword evidence="7" id="KW-1185">Reference proteome</keyword>
<organism evidence="6 7">
    <name type="scientific">Anisodus tanguticus</name>
    <dbReference type="NCBI Taxonomy" id="243964"/>
    <lineage>
        <taxon>Eukaryota</taxon>
        <taxon>Viridiplantae</taxon>
        <taxon>Streptophyta</taxon>
        <taxon>Embryophyta</taxon>
        <taxon>Tracheophyta</taxon>
        <taxon>Spermatophyta</taxon>
        <taxon>Magnoliopsida</taxon>
        <taxon>eudicotyledons</taxon>
        <taxon>Gunneridae</taxon>
        <taxon>Pentapetalae</taxon>
        <taxon>asterids</taxon>
        <taxon>lamiids</taxon>
        <taxon>Solanales</taxon>
        <taxon>Solanaceae</taxon>
        <taxon>Solanoideae</taxon>
        <taxon>Hyoscyameae</taxon>
        <taxon>Anisodus</taxon>
    </lineage>
</organism>
<dbReference type="InterPro" id="IPR004265">
    <property type="entry name" value="Dirigent"/>
</dbReference>
<evidence type="ECO:0000313" key="6">
    <source>
        <dbReference type="EMBL" id="KAK4342812.1"/>
    </source>
</evidence>
<feature type="region of interest" description="Disordered" evidence="5">
    <location>
        <begin position="69"/>
        <end position="98"/>
    </location>
</feature>
<comment type="similarity">
    <text evidence="1 4">Belongs to the plant dirigent protein family.</text>
</comment>
<comment type="subcellular location">
    <subcellularLocation>
        <location evidence="4">Secreted</location>
        <location evidence="4">Extracellular space</location>
        <location evidence="4">Apoplast</location>
    </subcellularLocation>
</comment>
<dbReference type="Gene3D" id="2.40.480.10">
    <property type="entry name" value="Allene oxide cyclase-like"/>
    <property type="match status" value="1"/>
</dbReference>
<dbReference type="PANTHER" id="PTHR46215">
    <property type="entry name" value="DIRIGENT PROTEIN 24-RELATED"/>
    <property type="match status" value="1"/>
</dbReference>
<dbReference type="EMBL" id="JAVYJV010000021">
    <property type="protein sequence ID" value="KAK4342812.1"/>
    <property type="molecule type" value="Genomic_DNA"/>
</dbReference>
<proteinExistence type="inferred from homology"/>
<evidence type="ECO:0000256" key="5">
    <source>
        <dbReference type="SAM" id="MobiDB-lite"/>
    </source>
</evidence>
<feature type="compositionally biased region" description="Low complexity" evidence="5">
    <location>
        <begin position="81"/>
        <end position="91"/>
    </location>
</feature>
<dbReference type="GO" id="GO:0009699">
    <property type="term" value="P:phenylpropanoid biosynthetic process"/>
    <property type="evidence" value="ECO:0007669"/>
    <property type="project" value="UniProtKB-ARBA"/>
</dbReference>
<sequence length="257" mass="27540">MAAVPSQLEREQAYAYMLQEMCREQVTNLVGTLLGNTRPIDGPHCHVYQVAYYQLLLSLLIRTLAPVADPPADSPTETEPDSAPAASVAPPHDLTNAEANPQANTVLQNSGNNNIVNGGINQPFVTAGQLPSGPSLRQLMFGSITVVDNEITEGHELGLAVLHRAQGFYLTSSSDGTSHTLALAALFHHDHELDHSVSFFGIHRTATATPISHIAIIGGTGKYENAKGYATTETLPQDQHTADGVEIITHFTVYLTP</sequence>
<reference evidence="6" key="1">
    <citation type="submission" date="2023-12" db="EMBL/GenBank/DDBJ databases">
        <title>Genome assembly of Anisodus tanguticus.</title>
        <authorList>
            <person name="Wang Y.-J."/>
        </authorList>
    </citation>
    <scope>NUCLEOTIDE SEQUENCE</scope>
    <source>
        <strain evidence="6">KB-2021</strain>
        <tissue evidence="6">Leaf</tissue>
    </source>
</reference>
<dbReference type="Pfam" id="PF03018">
    <property type="entry name" value="Dirigent"/>
    <property type="match status" value="1"/>
</dbReference>
<dbReference type="InterPro" id="IPR044859">
    <property type="entry name" value="Allene_oxi_cyc_Dirigent"/>
</dbReference>
<dbReference type="GO" id="GO:0048046">
    <property type="term" value="C:apoplast"/>
    <property type="evidence" value="ECO:0007669"/>
    <property type="project" value="UniProtKB-SubCell"/>
</dbReference>
<evidence type="ECO:0000256" key="3">
    <source>
        <dbReference type="ARBA" id="ARBA00022525"/>
    </source>
</evidence>
<protein>
    <recommendedName>
        <fullName evidence="4">Dirigent protein</fullName>
    </recommendedName>
</protein>
<accession>A0AAE1R309</accession>
<dbReference type="PANTHER" id="PTHR46215:SF15">
    <property type="entry name" value="DIRIGENT PROTEIN 24"/>
    <property type="match status" value="1"/>
</dbReference>
<comment type="caution">
    <text evidence="6">The sequence shown here is derived from an EMBL/GenBank/DDBJ whole genome shotgun (WGS) entry which is preliminary data.</text>
</comment>
<gene>
    <name evidence="6" type="ORF">RND71_038628</name>
</gene>
<evidence type="ECO:0000313" key="7">
    <source>
        <dbReference type="Proteomes" id="UP001291623"/>
    </source>
</evidence>
<evidence type="ECO:0000256" key="2">
    <source>
        <dbReference type="ARBA" id="ARBA00011738"/>
    </source>
</evidence>
<comment type="function">
    <text evidence="4">Dirigent proteins impart stereoselectivity on the phenoxy radical-coupling reaction, yielding optically active lignans from two molecules of coniferyl alcohol in the biosynthesis of lignans, flavonolignans, and alkaloids and thus plays a central role in plant secondary metabolism.</text>
</comment>
<keyword evidence="3 4" id="KW-0964">Secreted</keyword>
<evidence type="ECO:0000256" key="1">
    <source>
        <dbReference type="ARBA" id="ARBA00010746"/>
    </source>
</evidence>
<dbReference type="Proteomes" id="UP001291623">
    <property type="component" value="Unassembled WGS sequence"/>
</dbReference>
<dbReference type="AlphaFoldDB" id="A0AAE1R309"/>
<keyword evidence="4" id="KW-0052">Apoplast</keyword>